<protein>
    <submittedName>
        <fullName evidence="1">Uncharacterized protein</fullName>
    </submittedName>
</protein>
<organism evidence="1 2">
    <name type="scientific">Coniosporium uncinatum</name>
    <dbReference type="NCBI Taxonomy" id="93489"/>
    <lineage>
        <taxon>Eukaryota</taxon>
        <taxon>Fungi</taxon>
        <taxon>Dikarya</taxon>
        <taxon>Ascomycota</taxon>
        <taxon>Pezizomycotina</taxon>
        <taxon>Dothideomycetes</taxon>
        <taxon>Dothideomycetes incertae sedis</taxon>
        <taxon>Coniosporium</taxon>
    </lineage>
</organism>
<sequence length="230" mass="26401">MANPDPQEAEPAPQSKRFSRYRSVRKANKEQQQEAEAPPVPATDVEKDPEIVARRMSRYHRNRPAPAVAPPSEKLPNTPPHVYTQQVSSDDPQDQLAARTRAQSTSKQQSAHKTSSGSSPPAQISSKTPARHGDLRHSQQDGGQDSARAEARQSLANEAETQERMLVEQRAERQARLDAEQAERHRQQREADEAERLRKQREEKQVEDWRRRREEEQASERRKQDERQAK</sequence>
<proteinExistence type="predicted"/>
<dbReference type="Proteomes" id="UP001186974">
    <property type="component" value="Unassembled WGS sequence"/>
</dbReference>
<evidence type="ECO:0000313" key="2">
    <source>
        <dbReference type="Proteomes" id="UP001186974"/>
    </source>
</evidence>
<feature type="non-terminal residue" evidence="1">
    <location>
        <position position="230"/>
    </location>
</feature>
<evidence type="ECO:0000313" key="1">
    <source>
        <dbReference type="EMBL" id="KAK3076101.1"/>
    </source>
</evidence>
<reference evidence="1" key="1">
    <citation type="submission" date="2024-09" db="EMBL/GenBank/DDBJ databases">
        <title>Black Yeasts Isolated from many extreme environments.</title>
        <authorList>
            <person name="Coleine C."/>
            <person name="Stajich J.E."/>
            <person name="Selbmann L."/>
        </authorList>
    </citation>
    <scope>NUCLEOTIDE SEQUENCE</scope>
    <source>
        <strain evidence="1">CCFEE 5737</strain>
    </source>
</reference>
<keyword evidence="2" id="KW-1185">Reference proteome</keyword>
<gene>
    <name evidence="1" type="ORF">LTS18_013920</name>
</gene>
<comment type="caution">
    <text evidence="1">The sequence shown here is derived from an EMBL/GenBank/DDBJ whole genome shotgun (WGS) entry which is preliminary data.</text>
</comment>
<name>A0ACC3DHJ7_9PEZI</name>
<dbReference type="EMBL" id="JAWDJW010004370">
    <property type="protein sequence ID" value="KAK3076101.1"/>
    <property type="molecule type" value="Genomic_DNA"/>
</dbReference>
<accession>A0ACC3DHJ7</accession>